<keyword evidence="2" id="KW-0805">Transcription regulation</keyword>
<gene>
    <name evidence="7" type="ORF">Golob_004233</name>
</gene>
<keyword evidence="8" id="KW-1185">Reference proteome</keyword>
<evidence type="ECO:0000313" key="7">
    <source>
        <dbReference type="EMBL" id="MBA0570605.1"/>
    </source>
</evidence>
<reference evidence="7 8" key="1">
    <citation type="journal article" date="2019" name="Genome Biol. Evol.">
        <title>Insights into the evolution of the New World diploid cottons (Gossypium, subgenus Houzingenia) based on genome sequencing.</title>
        <authorList>
            <person name="Grover C.E."/>
            <person name="Arick M.A. 2nd"/>
            <person name="Thrash A."/>
            <person name="Conover J.L."/>
            <person name="Sanders W.S."/>
            <person name="Peterson D.G."/>
            <person name="Frelichowski J.E."/>
            <person name="Scheffler J.A."/>
            <person name="Scheffler B.E."/>
            <person name="Wendel J.F."/>
        </authorList>
    </citation>
    <scope>NUCLEOTIDE SEQUENCE [LARGE SCALE GENOMIC DNA]</scope>
    <source>
        <strain evidence="7">157</strain>
        <tissue evidence="7">Leaf</tissue>
    </source>
</reference>
<dbReference type="GO" id="GO:0005634">
    <property type="term" value="C:nucleus"/>
    <property type="evidence" value="ECO:0007669"/>
    <property type="project" value="UniProtKB-SubCell"/>
</dbReference>
<dbReference type="PROSITE" id="PS50066">
    <property type="entry name" value="MADS_BOX_2"/>
    <property type="match status" value="1"/>
</dbReference>
<evidence type="ECO:0000256" key="3">
    <source>
        <dbReference type="ARBA" id="ARBA00023125"/>
    </source>
</evidence>
<dbReference type="InterPro" id="IPR002100">
    <property type="entry name" value="TF_MADSbox"/>
</dbReference>
<dbReference type="EMBL" id="JABEZX010000011">
    <property type="protein sequence ID" value="MBA0570605.1"/>
    <property type="molecule type" value="Genomic_DNA"/>
</dbReference>
<dbReference type="SUPFAM" id="SSF55455">
    <property type="entry name" value="SRF-like"/>
    <property type="match status" value="1"/>
</dbReference>
<dbReference type="InterPro" id="IPR036879">
    <property type="entry name" value="TF_MADSbox_sf"/>
</dbReference>
<keyword evidence="4" id="KW-0804">Transcription</keyword>
<dbReference type="GO" id="GO:0003677">
    <property type="term" value="F:DNA binding"/>
    <property type="evidence" value="ECO:0007669"/>
    <property type="project" value="UniProtKB-KW"/>
</dbReference>
<accession>A0A7J8N125</accession>
<sequence>MANSGKKTRGKRKIEIKIIENEYDRLILFSKQCKGIYKKNLLALHLMWW</sequence>
<dbReference type="GO" id="GO:0046983">
    <property type="term" value="F:protein dimerization activity"/>
    <property type="evidence" value="ECO:0007669"/>
    <property type="project" value="InterPro"/>
</dbReference>
<evidence type="ECO:0000259" key="6">
    <source>
        <dbReference type="PROSITE" id="PS50066"/>
    </source>
</evidence>
<dbReference type="AlphaFoldDB" id="A0A7J8N125"/>
<feature type="domain" description="MADS-box" evidence="6">
    <location>
        <begin position="9"/>
        <end position="39"/>
    </location>
</feature>
<comment type="caution">
    <text evidence="7">The sequence shown here is derived from an EMBL/GenBank/DDBJ whole genome shotgun (WGS) entry which is preliminary data.</text>
</comment>
<evidence type="ECO:0000256" key="2">
    <source>
        <dbReference type="ARBA" id="ARBA00023015"/>
    </source>
</evidence>
<comment type="subcellular location">
    <subcellularLocation>
        <location evidence="1">Nucleus</location>
    </subcellularLocation>
</comment>
<proteinExistence type="predicted"/>
<keyword evidence="3" id="KW-0238">DNA-binding</keyword>
<evidence type="ECO:0000313" key="8">
    <source>
        <dbReference type="Proteomes" id="UP000593572"/>
    </source>
</evidence>
<evidence type="ECO:0000256" key="4">
    <source>
        <dbReference type="ARBA" id="ARBA00023163"/>
    </source>
</evidence>
<protein>
    <recommendedName>
        <fullName evidence="6">MADS-box domain-containing protein</fullName>
    </recommendedName>
</protein>
<keyword evidence="5" id="KW-0539">Nucleus</keyword>
<name>A0A7J8N125_9ROSI</name>
<organism evidence="7 8">
    <name type="scientific">Gossypium lobatum</name>
    <dbReference type="NCBI Taxonomy" id="34289"/>
    <lineage>
        <taxon>Eukaryota</taxon>
        <taxon>Viridiplantae</taxon>
        <taxon>Streptophyta</taxon>
        <taxon>Embryophyta</taxon>
        <taxon>Tracheophyta</taxon>
        <taxon>Spermatophyta</taxon>
        <taxon>Magnoliopsida</taxon>
        <taxon>eudicotyledons</taxon>
        <taxon>Gunneridae</taxon>
        <taxon>Pentapetalae</taxon>
        <taxon>rosids</taxon>
        <taxon>malvids</taxon>
        <taxon>Malvales</taxon>
        <taxon>Malvaceae</taxon>
        <taxon>Malvoideae</taxon>
        <taxon>Gossypium</taxon>
    </lineage>
</organism>
<dbReference type="Proteomes" id="UP000593572">
    <property type="component" value="Unassembled WGS sequence"/>
</dbReference>
<evidence type="ECO:0000256" key="1">
    <source>
        <dbReference type="ARBA" id="ARBA00004123"/>
    </source>
</evidence>
<evidence type="ECO:0000256" key="5">
    <source>
        <dbReference type="ARBA" id="ARBA00023242"/>
    </source>
</evidence>